<keyword evidence="1" id="KW-1133">Transmembrane helix</keyword>
<proteinExistence type="predicted"/>
<evidence type="ECO:0000313" key="4">
    <source>
        <dbReference type="Proteomes" id="UP000004913"/>
    </source>
</evidence>
<dbReference type="STRING" id="742766.HMPREF9455_01609"/>
<dbReference type="InterPro" id="IPR013783">
    <property type="entry name" value="Ig-like_fold"/>
</dbReference>
<evidence type="ECO:0000256" key="1">
    <source>
        <dbReference type="SAM" id="Phobius"/>
    </source>
</evidence>
<keyword evidence="1" id="KW-0812">Transmembrane</keyword>
<name>F5IWZ2_9BACT</name>
<keyword evidence="4" id="KW-1185">Reference proteome</keyword>
<sequence length="569" mass="61957">MKNDILYRFIFGGVILLVTLFTGCKEDDFSKDYDINLPVSEIVDFNPKTEVVDGLVTLYGENMDMVTSVSIGNSTCQIISQEEGNLVFKVSRTADIGNISITNKYKRESVSIDKFTPKYLDVNITSWPTEIERGLTINIIGENVDMIQTVKFETITLAKASASPTTATYSTANLTLPTSGVFTVTTKTGQVLTSSVINVVEPKDTYIPAPSILLFDFDTVDPTIVAGDANGAGAAFTAGKNLSGISPFFGNYYSVKAVQGNGWNGQYQYLETTNNGAGFNLSTYTDPHITFLVNTNGKKGYFNPALTISGSIEDKHFTGQDGEYTDNYSIQTAGWEWRSYSLSGMGFANVKSTIDKISLFIRGGNVGNGNTEAFELNIDQVMITDGPLNPVVVFDMETMPVFTGGTASQNGGSSVIVIPQALKYLTVKDGNVSSWAGKGSITKADNNGSKFELNKTFYVNFLVNTGNDGASGYFQMIFEQTGGTKLGLHFKGDNPYKDDYKFVSTNGKWEWRSYKIDPKGLENWGSVPELSLTSPFSLTVDFSTGNVSGKYETNLDYVILTSVPLDTAY</sequence>
<dbReference type="Proteomes" id="UP000004913">
    <property type="component" value="Unassembled WGS sequence"/>
</dbReference>
<feature type="transmembrane region" description="Helical" evidence="1">
    <location>
        <begin position="5"/>
        <end position="23"/>
    </location>
</feature>
<accession>F5IWZ2</accession>
<dbReference type="PROSITE" id="PS51257">
    <property type="entry name" value="PROKAR_LIPOPROTEIN"/>
    <property type="match status" value="1"/>
</dbReference>
<protein>
    <recommendedName>
        <fullName evidence="2">IPT/TIG domain-containing protein</fullName>
    </recommendedName>
</protein>
<organism evidence="3 4">
    <name type="scientific">Dysgonomonas gadei ATCC BAA-286</name>
    <dbReference type="NCBI Taxonomy" id="742766"/>
    <lineage>
        <taxon>Bacteria</taxon>
        <taxon>Pseudomonadati</taxon>
        <taxon>Bacteroidota</taxon>
        <taxon>Bacteroidia</taxon>
        <taxon>Bacteroidales</taxon>
        <taxon>Dysgonomonadaceae</taxon>
        <taxon>Dysgonomonas</taxon>
    </lineage>
</organism>
<evidence type="ECO:0000259" key="2">
    <source>
        <dbReference type="Pfam" id="PF01833"/>
    </source>
</evidence>
<feature type="domain" description="IPT/TIG" evidence="2">
    <location>
        <begin position="42"/>
        <end position="106"/>
    </location>
</feature>
<evidence type="ECO:0000313" key="3">
    <source>
        <dbReference type="EMBL" id="EGK02339.1"/>
    </source>
</evidence>
<dbReference type="eggNOG" id="ENOG5030PDI">
    <property type="taxonomic scope" value="Bacteria"/>
</dbReference>
<comment type="caution">
    <text evidence="3">The sequence shown here is derived from an EMBL/GenBank/DDBJ whole genome shotgun (WGS) entry which is preliminary data.</text>
</comment>
<reference evidence="3 4" key="1">
    <citation type="submission" date="2011-04" db="EMBL/GenBank/DDBJ databases">
        <title>The Genome Sequence of Dysgonomonas gadei ATCC BAA-286.</title>
        <authorList>
            <consortium name="The Broad Institute Genome Sequencing Platform"/>
            <person name="Earl A."/>
            <person name="Ward D."/>
            <person name="Feldgarden M."/>
            <person name="Gevers D."/>
            <person name="Pudlo N."/>
            <person name="Martens E."/>
            <person name="Allen-Vercoe E."/>
            <person name="Young S.K."/>
            <person name="Zeng Q."/>
            <person name="Gargeya S."/>
            <person name="Fitzgerald M."/>
            <person name="Haas B."/>
            <person name="Abouelleil A."/>
            <person name="Alvarado L."/>
            <person name="Arachchi H.M."/>
            <person name="Berlin A."/>
            <person name="Brown A."/>
            <person name="Chapman S.B."/>
            <person name="Chen Z."/>
            <person name="Dunbar C."/>
            <person name="Freedman E."/>
            <person name="Gearin G."/>
            <person name="Gellesch M."/>
            <person name="Goldberg J."/>
            <person name="Griggs A."/>
            <person name="Gujja S."/>
            <person name="Heiman D."/>
            <person name="Howarth C."/>
            <person name="Larson L."/>
            <person name="Lui A."/>
            <person name="MacDonald P.J.P."/>
            <person name="Mehta T."/>
            <person name="Montmayeur A."/>
            <person name="Murphy C."/>
            <person name="Neiman D."/>
            <person name="Pearson M."/>
            <person name="Priest M."/>
            <person name="Roberts A."/>
            <person name="Saif S."/>
            <person name="Shea T."/>
            <person name="Shenoy N."/>
            <person name="Sisk P."/>
            <person name="Stolte C."/>
            <person name="Sykes S."/>
            <person name="Yandava C."/>
            <person name="Wortman J."/>
            <person name="Nusbaum C."/>
            <person name="Birren B."/>
        </authorList>
    </citation>
    <scope>NUCLEOTIDE SEQUENCE [LARGE SCALE GENOMIC DNA]</scope>
    <source>
        <strain evidence="3 4">ATCC BAA-286</strain>
    </source>
</reference>
<gene>
    <name evidence="3" type="ORF">HMPREF9455_01609</name>
</gene>
<dbReference type="RefSeq" id="WP_006799124.1">
    <property type="nucleotide sequence ID" value="NZ_GL891981.1"/>
</dbReference>
<dbReference type="Pfam" id="PF01833">
    <property type="entry name" value="TIG"/>
    <property type="match status" value="1"/>
</dbReference>
<dbReference type="Gene3D" id="2.60.40.10">
    <property type="entry name" value="Immunoglobulins"/>
    <property type="match status" value="1"/>
</dbReference>
<dbReference type="InterPro" id="IPR002909">
    <property type="entry name" value="IPT_dom"/>
</dbReference>
<dbReference type="EMBL" id="ADLV01000018">
    <property type="protein sequence ID" value="EGK02339.1"/>
    <property type="molecule type" value="Genomic_DNA"/>
</dbReference>
<keyword evidence="1" id="KW-0472">Membrane</keyword>
<dbReference type="HOGENOM" id="CLU_478777_0_0_10"/>
<dbReference type="AlphaFoldDB" id="F5IWZ2"/>